<comment type="caution">
    <text evidence="4">The sequence shown here is derived from an EMBL/GenBank/DDBJ whole genome shotgun (WGS) entry which is preliminary data.</text>
</comment>
<evidence type="ECO:0000313" key="4">
    <source>
        <dbReference type="EMBL" id="EFK59151.1"/>
    </source>
</evidence>
<dbReference type="Gene3D" id="3.40.630.30">
    <property type="match status" value="2"/>
</dbReference>
<evidence type="ECO:0000256" key="1">
    <source>
        <dbReference type="ARBA" id="ARBA00022679"/>
    </source>
</evidence>
<feature type="domain" description="N-acetyltransferase" evidence="3">
    <location>
        <begin position="16"/>
        <end position="178"/>
    </location>
</feature>
<dbReference type="PANTHER" id="PTHR43420:SF12">
    <property type="entry name" value="N-ACETYLTRANSFERASE DOMAIN-CONTAINING PROTEIN"/>
    <property type="match status" value="1"/>
</dbReference>
<accession>D7VJ16</accession>
<dbReference type="HOGENOM" id="CLU_062214_0_0_10"/>
<dbReference type="CDD" id="cd04301">
    <property type="entry name" value="NAT_SF"/>
    <property type="match status" value="1"/>
</dbReference>
<dbReference type="Pfam" id="PF00583">
    <property type="entry name" value="Acetyltransf_1"/>
    <property type="match status" value="2"/>
</dbReference>
<dbReference type="SUPFAM" id="SSF55729">
    <property type="entry name" value="Acyl-CoA N-acyltransferases (Nat)"/>
    <property type="match status" value="2"/>
</dbReference>
<proteinExistence type="predicted"/>
<dbReference type="PANTHER" id="PTHR43420">
    <property type="entry name" value="ACETYLTRANSFERASE"/>
    <property type="match status" value="1"/>
</dbReference>
<dbReference type="Proteomes" id="UP000006258">
    <property type="component" value="Unassembled WGS sequence"/>
</dbReference>
<dbReference type="STRING" id="525373.HMPREF0766_10985"/>
<keyword evidence="1" id="KW-0808">Transferase</keyword>
<evidence type="ECO:0000313" key="5">
    <source>
        <dbReference type="Proteomes" id="UP000006258"/>
    </source>
</evidence>
<reference evidence="4" key="1">
    <citation type="submission" date="2010-07" db="EMBL/GenBank/DDBJ databases">
        <authorList>
            <person name="Muzny D."/>
            <person name="Qin X."/>
            <person name="Buhay C."/>
            <person name="Dugan-Rocha S."/>
            <person name="Ding Y."/>
            <person name="Chen G."/>
            <person name="Hawes A."/>
            <person name="Holder M."/>
            <person name="Jhangiani S."/>
            <person name="Johnson A."/>
            <person name="Khan Z."/>
            <person name="Li Z."/>
            <person name="Liu W."/>
            <person name="Liu X."/>
            <person name="Perez L."/>
            <person name="Shen H."/>
            <person name="Wang Q."/>
            <person name="Watt J."/>
            <person name="Xi L."/>
            <person name="Xin Y."/>
            <person name="Zhou J."/>
            <person name="Deng J."/>
            <person name="Jiang H."/>
            <person name="Liu Y."/>
            <person name="Qu J."/>
            <person name="Song X.-Z."/>
            <person name="Zhang L."/>
            <person name="Villasana D."/>
            <person name="Johnson A."/>
            <person name="Liu J."/>
            <person name="Liyanage D."/>
            <person name="Lorensuhewa L."/>
            <person name="Robinson T."/>
            <person name="Song A."/>
            <person name="Song B.-B."/>
            <person name="Dinh H."/>
            <person name="Thornton R."/>
            <person name="Coyle M."/>
            <person name="Francisco L."/>
            <person name="Jackson L."/>
            <person name="Javaid M."/>
            <person name="Korchina V."/>
            <person name="Kovar C."/>
            <person name="Mata R."/>
            <person name="Mathew T."/>
            <person name="Ngo R."/>
            <person name="Nguyen L."/>
            <person name="Nguyen N."/>
            <person name="Okwuonu G."/>
            <person name="Ongeri F."/>
            <person name="Pham C."/>
            <person name="Simmons D."/>
            <person name="Wilczek-Boney K."/>
            <person name="Hale W."/>
            <person name="Jakkamsetti A."/>
            <person name="Pham P."/>
            <person name="Ruth R."/>
            <person name="San Lucas F."/>
            <person name="Warren J."/>
            <person name="Zhang J."/>
            <person name="Zhao Z."/>
            <person name="Zhou C."/>
            <person name="Zhu D."/>
            <person name="Lee S."/>
            <person name="Bess C."/>
            <person name="Blankenburg K."/>
            <person name="Forbes L."/>
            <person name="Fu Q."/>
            <person name="Gubbala S."/>
            <person name="Hirani K."/>
            <person name="Jayaseelan J.C."/>
            <person name="Lara F."/>
            <person name="Munidasa M."/>
            <person name="Palculict T."/>
            <person name="Patil S."/>
            <person name="Pu L.-L."/>
            <person name="Saada N."/>
            <person name="Tang L."/>
            <person name="Weissenberger G."/>
            <person name="Zhu Y."/>
            <person name="Hemphill L."/>
            <person name="Shang Y."/>
            <person name="Youmans B."/>
            <person name="Ayvaz T."/>
            <person name="Ross M."/>
            <person name="Santibanez J."/>
            <person name="Aqrawi P."/>
            <person name="Gross S."/>
            <person name="Joshi V."/>
            <person name="Fowler G."/>
            <person name="Nazareth L."/>
            <person name="Reid J."/>
            <person name="Worley K."/>
            <person name="Petrosino J."/>
            <person name="Highlander S."/>
            <person name="Gibbs R."/>
        </authorList>
    </citation>
    <scope>NUCLEOTIDE SEQUENCE [LARGE SCALE GENOMIC DNA]</scope>
    <source>
        <strain evidence="4">ATCC 33861</strain>
    </source>
</reference>
<keyword evidence="2" id="KW-0012">Acyltransferase</keyword>
<gene>
    <name evidence="4" type="ORF">HMPREF0766_10985</name>
</gene>
<evidence type="ECO:0000256" key="2">
    <source>
        <dbReference type="ARBA" id="ARBA00023315"/>
    </source>
</evidence>
<dbReference type="eggNOG" id="COG0456">
    <property type="taxonomic scope" value="Bacteria"/>
</dbReference>
<dbReference type="InterPro" id="IPR050680">
    <property type="entry name" value="YpeA/RimI_acetyltransf"/>
</dbReference>
<protein>
    <submittedName>
        <fullName evidence="4">Acetyltransferase, GNAT family</fullName>
    </submittedName>
</protein>
<keyword evidence="5" id="KW-1185">Reference proteome</keyword>
<evidence type="ECO:0000259" key="3">
    <source>
        <dbReference type="PROSITE" id="PS51186"/>
    </source>
</evidence>
<dbReference type="InterPro" id="IPR016181">
    <property type="entry name" value="Acyl_CoA_acyltransferase"/>
</dbReference>
<name>D7VJ16_SPHSI</name>
<dbReference type="EMBL" id="ACHA02000003">
    <property type="protein sequence ID" value="EFK59151.1"/>
    <property type="molecule type" value="Genomic_DNA"/>
</dbReference>
<feature type="domain" description="N-acetyltransferase" evidence="3">
    <location>
        <begin position="169"/>
        <end position="295"/>
    </location>
</feature>
<dbReference type="PROSITE" id="PS51186">
    <property type="entry name" value="GNAT"/>
    <property type="match status" value="2"/>
</dbReference>
<organism evidence="4 5">
    <name type="scientific">Sphingobacterium spiritivorum ATCC 33861</name>
    <dbReference type="NCBI Taxonomy" id="525373"/>
    <lineage>
        <taxon>Bacteria</taxon>
        <taxon>Pseudomonadati</taxon>
        <taxon>Bacteroidota</taxon>
        <taxon>Sphingobacteriia</taxon>
        <taxon>Sphingobacteriales</taxon>
        <taxon>Sphingobacteriaceae</taxon>
        <taxon>Sphingobacterium</taxon>
    </lineage>
</organism>
<dbReference type="GO" id="GO:0016747">
    <property type="term" value="F:acyltransferase activity, transferring groups other than amino-acyl groups"/>
    <property type="evidence" value="ECO:0007669"/>
    <property type="project" value="InterPro"/>
</dbReference>
<dbReference type="InterPro" id="IPR000182">
    <property type="entry name" value="GNAT_dom"/>
</dbReference>
<sequence length="295" mass="33659">MEIAFYNELFIVYQKMNVESLENTDLDELLEVINVAFSDYIVPFHLDPDQLKFKILTEGIRLDLSFGVYSSGRLVAFVLHGLNKIGDDLVAYNAATGVVPDYRGRKLVGAMYDKLLPKLNELGVKQMILEVIEGNLPAIRTYEKLGYTVHRKLDCFSGQVETARKNTDIEIREIKEFQWPIFTSFWDIQPSWQNSVKTIANSAGHCRIVGAYEGGMLAGYAVFNPVTRRIQQIAVAQDYRRKGIATNIMNYISETLEQQELVINNVDHTSDRTLSFIKKLGLSFKLAQFEMKRLV</sequence>
<dbReference type="AlphaFoldDB" id="D7VJ16"/>